<sequence length="212" mass="24515">MLRCRKITRQVSGLRCATGFLILMVCLQASLRVTQAAVTKRRHNDIQIDGQEGVQPHGKGKRAWETALLLTTRNEENGKKVPALQGGIYIWWMFSSRGNFTLKDNNTSLVVPKNGLYLLNLKMYYNIGSNNQCTRMLTLKTIIRQYHSSYPRWRDVIIGTDTMQCVHGWQQSVTLTQVIRLYKGTMLRVIIDPNNYQFINRDHSTYFTVTRL</sequence>
<dbReference type="EMBL" id="JAVHJS010000025">
    <property type="protein sequence ID" value="KAK2816335.1"/>
    <property type="molecule type" value="Genomic_DNA"/>
</dbReference>
<dbReference type="InterPro" id="IPR006052">
    <property type="entry name" value="TNF_dom"/>
</dbReference>
<dbReference type="GO" id="GO:0016020">
    <property type="term" value="C:membrane"/>
    <property type="evidence" value="ECO:0007669"/>
    <property type="project" value="InterPro"/>
</dbReference>
<dbReference type="PROSITE" id="PS50049">
    <property type="entry name" value="THD_2"/>
    <property type="match status" value="1"/>
</dbReference>
<organism evidence="3 4">
    <name type="scientific">Tachysurus vachellii</name>
    <name type="common">Darkbarbel catfish</name>
    <name type="synonym">Pelteobagrus vachellii</name>
    <dbReference type="NCBI Taxonomy" id="175792"/>
    <lineage>
        <taxon>Eukaryota</taxon>
        <taxon>Metazoa</taxon>
        <taxon>Chordata</taxon>
        <taxon>Craniata</taxon>
        <taxon>Vertebrata</taxon>
        <taxon>Euteleostomi</taxon>
        <taxon>Actinopterygii</taxon>
        <taxon>Neopterygii</taxon>
        <taxon>Teleostei</taxon>
        <taxon>Ostariophysi</taxon>
        <taxon>Siluriformes</taxon>
        <taxon>Bagridae</taxon>
        <taxon>Tachysurus</taxon>
    </lineage>
</organism>
<keyword evidence="4" id="KW-1185">Reference proteome</keyword>
<dbReference type="PROSITE" id="PS00251">
    <property type="entry name" value="THD_1"/>
    <property type="match status" value="1"/>
</dbReference>
<accession>A0AA88ILU6</accession>
<dbReference type="SUPFAM" id="SSF49842">
    <property type="entry name" value="TNF-like"/>
    <property type="match status" value="1"/>
</dbReference>
<reference evidence="3" key="1">
    <citation type="submission" date="2023-08" db="EMBL/GenBank/DDBJ databases">
        <title>Pelteobagrus vachellii genome.</title>
        <authorList>
            <person name="Liu H."/>
        </authorList>
    </citation>
    <scope>NUCLEOTIDE SEQUENCE</scope>
    <source>
        <strain evidence="3">PRFRI_2022a</strain>
        <tissue evidence="3">Muscle</tissue>
    </source>
</reference>
<dbReference type="InterPro" id="IPR021184">
    <property type="entry name" value="TNF_CS"/>
</dbReference>
<comment type="similarity">
    <text evidence="1">Belongs to the tumor necrosis factor family.</text>
</comment>
<evidence type="ECO:0000313" key="4">
    <source>
        <dbReference type="Proteomes" id="UP001187315"/>
    </source>
</evidence>
<dbReference type="AlphaFoldDB" id="A0AA88ILU6"/>
<evidence type="ECO:0000313" key="3">
    <source>
        <dbReference type="EMBL" id="KAK2816335.1"/>
    </source>
</evidence>
<dbReference type="InterPro" id="IPR008983">
    <property type="entry name" value="Tumour_necrosis_fac-like_dom"/>
</dbReference>
<evidence type="ECO:0000259" key="2">
    <source>
        <dbReference type="PROSITE" id="PS50049"/>
    </source>
</evidence>
<feature type="domain" description="THD" evidence="2">
    <location>
        <begin position="66"/>
        <end position="212"/>
    </location>
</feature>
<dbReference type="GO" id="GO:0006955">
    <property type="term" value="P:immune response"/>
    <property type="evidence" value="ECO:0007669"/>
    <property type="project" value="InterPro"/>
</dbReference>
<dbReference type="GO" id="GO:0005164">
    <property type="term" value="F:tumor necrosis factor receptor binding"/>
    <property type="evidence" value="ECO:0007669"/>
    <property type="project" value="InterPro"/>
</dbReference>
<dbReference type="Proteomes" id="UP001187315">
    <property type="component" value="Unassembled WGS sequence"/>
</dbReference>
<comment type="caution">
    <text evidence="3">The sequence shown here is derived from an EMBL/GenBank/DDBJ whole genome shotgun (WGS) entry which is preliminary data.</text>
</comment>
<dbReference type="Gene3D" id="2.60.120.40">
    <property type="match status" value="1"/>
</dbReference>
<evidence type="ECO:0000256" key="1">
    <source>
        <dbReference type="ARBA" id="ARBA00008670"/>
    </source>
</evidence>
<name>A0AA88ILU6_TACVA</name>
<protein>
    <recommendedName>
        <fullName evidence="2">THD domain-containing protein</fullName>
    </recommendedName>
</protein>
<proteinExistence type="inferred from homology"/>
<gene>
    <name evidence="3" type="ORF">Q7C36_022606</name>
</gene>
<dbReference type="Pfam" id="PF00229">
    <property type="entry name" value="TNF"/>
    <property type="match status" value="1"/>
</dbReference>